<feature type="transmembrane region" description="Helical" evidence="6">
    <location>
        <begin position="336"/>
        <end position="355"/>
    </location>
</feature>
<feature type="transmembrane region" description="Helical" evidence="6">
    <location>
        <begin position="90"/>
        <end position="111"/>
    </location>
</feature>
<feature type="transmembrane region" description="Helical" evidence="6">
    <location>
        <begin position="52"/>
        <end position="70"/>
    </location>
</feature>
<organism evidence="7 8">
    <name type="scientific">Gracilibacillus salinarum</name>
    <dbReference type="NCBI Taxonomy" id="2932255"/>
    <lineage>
        <taxon>Bacteria</taxon>
        <taxon>Bacillati</taxon>
        <taxon>Bacillota</taxon>
        <taxon>Bacilli</taxon>
        <taxon>Bacillales</taxon>
        <taxon>Bacillaceae</taxon>
        <taxon>Gracilibacillus</taxon>
    </lineage>
</organism>
<dbReference type="InterPro" id="IPR050833">
    <property type="entry name" value="Poly_Biosynth_Transport"/>
</dbReference>
<keyword evidence="2" id="KW-1003">Cell membrane</keyword>
<feature type="transmembrane region" description="Helical" evidence="6">
    <location>
        <begin position="169"/>
        <end position="187"/>
    </location>
</feature>
<feature type="transmembrane region" description="Helical" evidence="6">
    <location>
        <begin position="246"/>
        <end position="266"/>
    </location>
</feature>
<dbReference type="Pfam" id="PF01943">
    <property type="entry name" value="Polysacc_synt"/>
    <property type="match status" value="1"/>
</dbReference>
<evidence type="ECO:0000256" key="3">
    <source>
        <dbReference type="ARBA" id="ARBA00022692"/>
    </source>
</evidence>
<dbReference type="RefSeq" id="WP_244746657.1">
    <property type="nucleotide sequence ID" value="NZ_CP095071.1"/>
</dbReference>
<feature type="transmembrane region" description="Helical" evidence="6">
    <location>
        <begin position="431"/>
        <end position="449"/>
    </location>
</feature>
<gene>
    <name evidence="7" type="ORF">MUN87_05485</name>
</gene>
<reference evidence="7 8" key="1">
    <citation type="submission" date="2022-04" db="EMBL/GenBank/DDBJ databases">
        <title>Gracilibacillus sp. isolated from saltern.</title>
        <authorList>
            <person name="Won M."/>
            <person name="Lee C.-M."/>
            <person name="Woen H.-Y."/>
            <person name="Kwon S.-W."/>
        </authorList>
    </citation>
    <scope>NUCLEOTIDE SEQUENCE [LARGE SCALE GENOMIC DNA]</scope>
    <source>
        <strain evidence="7 8">SSPM10-3</strain>
    </source>
</reference>
<keyword evidence="3 6" id="KW-0812">Transmembrane</keyword>
<evidence type="ECO:0000313" key="8">
    <source>
        <dbReference type="Proteomes" id="UP000831537"/>
    </source>
</evidence>
<protein>
    <submittedName>
        <fullName evidence="7">Polysaccharide biosynthesis protein</fullName>
    </submittedName>
</protein>
<feature type="transmembrane region" description="Helical" evidence="6">
    <location>
        <begin position="193"/>
        <end position="217"/>
    </location>
</feature>
<comment type="subcellular location">
    <subcellularLocation>
        <location evidence="1">Cell membrane</location>
        <topology evidence="1">Multi-pass membrane protein</topology>
    </subcellularLocation>
</comment>
<feature type="transmembrane region" description="Helical" evidence="6">
    <location>
        <begin position="375"/>
        <end position="395"/>
    </location>
</feature>
<feature type="transmembrane region" description="Helical" evidence="6">
    <location>
        <begin position="402"/>
        <end position="425"/>
    </location>
</feature>
<evidence type="ECO:0000256" key="6">
    <source>
        <dbReference type="SAM" id="Phobius"/>
    </source>
</evidence>
<evidence type="ECO:0000256" key="2">
    <source>
        <dbReference type="ARBA" id="ARBA00022475"/>
    </source>
</evidence>
<feature type="transmembrane region" description="Helical" evidence="6">
    <location>
        <begin position="298"/>
        <end position="315"/>
    </location>
</feature>
<proteinExistence type="predicted"/>
<dbReference type="PANTHER" id="PTHR30250:SF21">
    <property type="entry name" value="LIPID II FLIPPASE MURJ"/>
    <property type="match status" value="1"/>
</dbReference>
<dbReference type="PIRSF" id="PIRSF038958">
    <property type="entry name" value="PG_synth_SpoVB"/>
    <property type="match status" value="1"/>
</dbReference>
<keyword evidence="8" id="KW-1185">Reference proteome</keyword>
<feature type="transmembrane region" description="Helical" evidence="6">
    <location>
        <begin position="12"/>
        <end position="32"/>
    </location>
</feature>
<dbReference type="EMBL" id="CP095071">
    <property type="protein sequence ID" value="UOQ86340.1"/>
    <property type="molecule type" value="Genomic_DNA"/>
</dbReference>
<name>A0ABY4GQD5_9BACI</name>
<feature type="transmembrane region" description="Helical" evidence="6">
    <location>
        <begin position="498"/>
        <end position="517"/>
    </location>
</feature>
<sequence>MSSSNFLRGTLLLTVASFLSKFLGMIVVIPLTNMVGETGMSLYHIAYTPYTIMLSVATVGVPMAVSKYVAKYNAIDDYYTSMKMLRAGTLLMFITGFIAFLIMFFGAELFAKWTLGSEGSENITVEDATSAIKMVSFALIIIPGMSIMRGFFQGNNSMGPTSVSQVIEQLARVIFLICSVFIILIIFDKEIPTAINFATFSAFIGAIAAWVVLLIYWKKRKPSLDMAVEQQRHINDIPIKEMFKELFRYSGPFVLVGISIPLYQQIDQFTFYHAMEKIGRGDIADIAFSAFASQGHKLVIIPVTIATGMSLALIPEISKAYNTNQIDKLKGQINQALQIIMFFVLPAVAGLAILADPIYGSLFGVDQLDITGPLFAWYTPLAITFGLFTITSSILQGIERQNFTLISLSAGLLTKILFTSLFIQIFDAKGAIIATMLATSIAVLLNLWQIKRSIEINYRKFYKLSFLMLIFTTIMIIVIMIIKFILGLFLDYQTVRSHAVIVMILGVSIGGGIYLYLGYASTLFERITGRRIAIIDRLLGR</sequence>
<keyword evidence="5 6" id="KW-0472">Membrane</keyword>
<dbReference type="InterPro" id="IPR024923">
    <property type="entry name" value="PG_synth_SpoVB"/>
</dbReference>
<evidence type="ECO:0000256" key="1">
    <source>
        <dbReference type="ARBA" id="ARBA00004651"/>
    </source>
</evidence>
<accession>A0ABY4GQD5</accession>
<dbReference type="PANTHER" id="PTHR30250">
    <property type="entry name" value="PST FAMILY PREDICTED COLANIC ACID TRANSPORTER"/>
    <property type="match status" value="1"/>
</dbReference>
<dbReference type="CDD" id="cd13124">
    <property type="entry name" value="MATE_SpoVB_like"/>
    <property type="match status" value="1"/>
</dbReference>
<feature type="transmembrane region" description="Helical" evidence="6">
    <location>
        <begin position="461"/>
        <end position="486"/>
    </location>
</feature>
<evidence type="ECO:0000256" key="4">
    <source>
        <dbReference type="ARBA" id="ARBA00022989"/>
    </source>
</evidence>
<dbReference type="InterPro" id="IPR002797">
    <property type="entry name" value="Polysacc_synth"/>
</dbReference>
<evidence type="ECO:0000256" key="5">
    <source>
        <dbReference type="ARBA" id="ARBA00023136"/>
    </source>
</evidence>
<feature type="transmembrane region" description="Helical" evidence="6">
    <location>
        <begin position="131"/>
        <end position="148"/>
    </location>
</feature>
<dbReference type="Proteomes" id="UP000831537">
    <property type="component" value="Chromosome"/>
</dbReference>
<evidence type="ECO:0000313" key="7">
    <source>
        <dbReference type="EMBL" id="UOQ86340.1"/>
    </source>
</evidence>
<keyword evidence="4 6" id="KW-1133">Transmembrane helix</keyword>